<dbReference type="InterPro" id="IPR029063">
    <property type="entry name" value="SAM-dependent_MTases_sf"/>
</dbReference>
<gene>
    <name evidence="2" type="ORF">SEUCBS140593_000975</name>
</gene>
<dbReference type="EMBL" id="CAWUHD010000005">
    <property type="protein sequence ID" value="CAK7210865.1"/>
    <property type="molecule type" value="Genomic_DNA"/>
</dbReference>
<sequence length="278" mass="30981">MAEEKKKDFWTAKKYDNAAAFVPRLVSKVVGWLDVQKDDVILDIGCGDGVLDVQFAEILSKGNGRLVGVDSSASMIETSIKAVKDAGFTNSTFEVYDCNDLVDKPELQKGEFNKVFSNAAMHWILSNQPKHEQFFRGVSNAMQPGGVFVFEMGGLGNVTELVTGIMSGVARRIGLEAAKKANPWFFPDEAWARDILENRVGGFKIEKTEREWRETPASSGGVDGWIRLMARPFLDAVPEAEREACTKEIVEILEYTTRTPNGSYALQYVRLRVMARKL</sequence>
<evidence type="ECO:0000313" key="3">
    <source>
        <dbReference type="Proteomes" id="UP001642482"/>
    </source>
</evidence>
<name>A0ABP0AUB4_9PEZI</name>
<comment type="caution">
    <text evidence="2">The sequence shown here is derived from an EMBL/GenBank/DDBJ whole genome shotgun (WGS) entry which is preliminary data.</text>
</comment>
<dbReference type="PANTHER" id="PTHR43861:SF1">
    <property type="entry name" value="TRANS-ACONITATE 2-METHYLTRANSFERASE"/>
    <property type="match status" value="1"/>
</dbReference>
<keyword evidence="3" id="KW-1185">Reference proteome</keyword>
<reference evidence="2 3" key="1">
    <citation type="submission" date="2024-01" db="EMBL/GenBank/DDBJ databases">
        <authorList>
            <person name="Allen C."/>
            <person name="Tagirdzhanova G."/>
        </authorList>
    </citation>
    <scope>NUCLEOTIDE SEQUENCE [LARGE SCALE GENOMIC DNA]</scope>
</reference>
<dbReference type="Proteomes" id="UP001642482">
    <property type="component" value="Unassembled WGS sequence"/>
</dbReference>
<dbReference type="InterPro" id="IPR025714">
    <property type="entry name" value="Methyltranfer_dom"/>
</dbReference>
<evidence type="ECO:0000259" key="1">
    <source>
        <dbReference type="Pfam" id="PF13847"/>
    </source>
</evidence>
<proteinExistence type="predicted"/>
<dbReference type="Gene3D" id="3.40.50.150">
    <property type="entry name" value="Vaccinia Virus protein VP39"/>
    <property type="match status" value="1"/>
</dbReference>
<feature type="domain" description="Methyltransferase" evidence="1">
    <location>
        <begin position="37"/>
        <end position="151"/>
    </location>
</feature>
<accession>A0ABP0AUB4</accession>
<dbReference type="PANTHER" id="PTHR43861">
    <property type="entry name" value="TRANS-ACONITATE 2-METHYLTRANSFERASE-RELATED"/>
    <property type="match status" value="1"/>
</dbReference>
<dbReference type="SUPFAM" id="SSF53335">
    <property type="entry name" value="S-adenosyl-L-methionine-dependent methyltransferases"/>
    <property type="match status" value="1"/>
</dbReference>
<dbReference type="CDD" id="cd02440">
    <property type="entry name" value="AdoMet_MTases"/>
    <property type="match status" value="1"/>
</dbReference>
<dbReference type="Pfam" id="PF13847">
    <property type="entry name" value="Methyltransf_31"/>
    <property type="match status" value="1"/>
</dbReference>
<protein>
    <recommendedName>
        <fullName evidence="1">Methyltransferase domain-containing protein</fullName>
    </recommendedName>
</protein>
<organism evidence="2 3">
    <name type="scientific">Sporothrix eucalyptigena</name>
    <dbReference type="NCBI Taxonomy" id="1812306"/>
    <lineage>
        <taxon>Eukaryota</taxon>
        <taxon>Fungi</taxon>
        <taxon>Dikarya</taxon>
        <taxon>Ascomycota</taxon>
        <taxon>Pezizomycotina</taxon>
        <taxon>Sordariomycetes</taxon>
        <taxon>Sordariomycetidae</taxon>
        <taxon>Ophiostomatales</taxon>
        <taxon>Ophiostomataceae</taxon>
        <taxon>Sporothrix</taxon>
    </lineage>
</organism>
<evidence type="ECO:0000313" key="2">
    <source>
        <dbReference type="EMBL" id="CAK7210865.1"/>
    </source>
</evidence>